<dbReference type="InterPro" id="IPR007197">
    <property type="entry name" value="rSAM"/>
</dbReference>
<dbReference type="InterPro" id="IPR050377">
    <property type="entry name" value="Radical_SAM_PqqE_MftC-like"/>
</dbReference>
<keyword evidence="5" id="KW-0411">Iron-sulfur</keyword>
<dbReference type="EMBL" id="CP063849">
    <property type="protein sequence ID" value="QOY90845.1"/>
    <property type="molecule type" value="Genomic_DNA"/>
</dbReference>
<keyword evidence="3" id="KW-0479">Metal-binding</keyword>
<dbReference type="GO" id="GO:0003824">
    <property type="term" value="F:catalytic activity"/>
    <property type="evidence" value="ECO:0007669"/>
    <property type="project" value="InterPro"/>
</dbReference>
<protein>
    <submittedName>
        <fullName evidence="7">Radical SAM protein</fullName>
    </submittedName>
</protein>
<dbReference type="CDD" id="cd21109">
    <property type="entry name" value="SPASM"/>
    <property type="match status" value="1"/>
</dbReference>
<dbReference type="GO" id="GO:0046872">
    <property type="term" value="F:metal ion binding"/>
    <property type="evidence" value="ECO:0007669"/>
    <property type="project" value="UniProtKB-KW"/>
</dbReference>
<reference evidence="7 8" key="1">
    <citation type="submission" date="2020-10" db="EMBL/GenBank/DDBJ databases">
        <title>Complete genome sequence of Paludibaculum fermentans P105T, a facultatively anaerobic acidobacterium capable of dissimilatory Fe(III) reduction.</title>
        <authorList>
            <person name="Dedysh S.N."/>
            <person name="Beletsky A.V."/>
            <person name="Kulichevskaya I.S."/>
            <person name="Mardanov A.V."/>
            <person name="Ravin N.V."/>
        </authorList>
    </citation>
    <scope>NUCLEOTIDE SEQUENCE [LARGE SCALE GENOMIC DNA]</scope>
    <source>
        <strain evidence="7 8">P105</strain>
    </source>
</reference>
<dbReference type="SFLD" id="SFLDG01067">
    <property type="entry name" value="SPASM/twitch_domain_containing"/>
    <property type="match status" value="1"/>
</dbReference>
<dbReference type="InterPro" id="IPR058240">
    <property type="entry name" value="rSAM_sf"/>
</dbReference>
<dbReference type="AlphaFoldDB" id="A0A7S7NW13"/>
<evidence type="ECO:0000256" key="5">
    <source>
        <dbReference type="ARBA" id="ARBA00023014"/>
    </source>
</evidence>
<evidence type="ECO:0000259" key="6">
    <source>
        <dbReference type="PROSITE" id="PS51918"/>
    </source>
</evidence>
<dbReference type="PANTHER" id="PTHR11228">
    <property type="entry name" value="RADICAL SAM DOMAIN PROTEIN"/>
    <property type="match status" value="1"/>
</dbReference>
<keyword evidence="8" id="KW-1185">Reference proteome</keyword>
<dbReference type="Pfam" id="PF04055">
    <property type="entry name" value="Radical_SAM"/>
    <property type="match status" value="1"/>
</dbReference>
<dbReference type="Pfam" id="PF13186">
    <property type="entry name" value="SPASM"/>
    <property type="match status" value="1"/>
</dbReference>
<evidence type="ECO:0000256" key="2">
    <source>
        <dbReference type="ARBA" id="ARBA00022691"/>
    </source>
</evidence>
<dbReference type="GO" id="GO:0051536">
    <property type="term" value="F:iron-sulfur cluster binding"/>
    <property type="evidence" value="ECO:0007669"/>
    <property type="project" value="UniProtKB-KW"/>
</dbReference>
<dbReference type="PROSITE" id="PS51918">
    <property type="entry name" value="RADICAL_SAM"/>
    <property type="match status" value="1"/>
</dbReference>
<evidence type="ECO:0000256" key="4">
    <source>
        <dbReference type="ARBA" id="ARBA00023004"/>
    </source>
</evidence>
<keyword evidence="4" id="KW-0408">Iron</keyword>
<name>A0A7S7NW13_PALFE</name>
<dbReference type="Gene3D" id="3.20.20.70">
    <property type="entry name" value="Aldolase class I"/>
    <property type="match status" value="1"/>
</dbReference>
<dbReference type="SUPFAM" id="SSF102114">
    <property type="entry name" value="Radical SAM enzymes"/>
    <property type="match status" value="1"/>
</dbReference>
<dbReference type="SFLD" id="SFLDS00029">
    <property type="entry name" value="Radical_SAM"/>
    <property type="match status" value="1"/>
</dbReference>
<organism evidence="7 8">
    <name type="scientific">Paludibaculum fermentans</name>
    <dbReference type="NCBI Taxonomy" id="1473598"/>
    <lineage>
        <taxon>Bacteria</taxon>
        <taxon>Pseudomonadati</taxon>
        <taxon>Acidobacteriota</taxon>
        <taxon>Terriglobia</taxon>
        <taxon>Bryobacterales</taxon>
        <taxon>Bryobacteraceae</taxon>
        <taxon>Paludibaculum</taxon>
    </lineage>
</organism>
<accession>A0A7S7NW13</accession>
<sequence>MNLLSRLHRHTRITLQNYSRRPSPPFLILFINSICNQKCEHCFYWRNLNRKDDLTRDEMFALSRSLGRVENLNLSGGEPFLRAEFGEICRQFIRHNGVRQIYVPTNGYFTARTVEQVKETLKEPSLDLFVAELSLDGMAEFHDKFRGSPHAFEKAMQTYDALAEMQKSDPRLRIHAISTATGTNVDEIHRLTTYLYERCPKMDHHNLAMIRGDRKNPALQGPELAAYQKLYEYVRELWKPRETGRYGAIVEPMLQRAKVRTAEAANQVIPCRAGTLTAVVYSNGDVSVCETHAPLGNLRDKSFPEIWHSAEAEQLRASIARKDCYCTNEVFLWPSIVYQPWHLLSTMLGVALKSGKQPAPPVAPPAATPALVQIEVPEHKTE</sequence>
<dbReference type="PANTHER" id="PTHR11228:SF7">
    <property type="entry name" value="PQQA PEPTIDE CYCLASE"/>
    <property type="match status" value="1"/>
</dbReference>
<gene>
    <name evidence="7" type="ORF">IRI77_13125</name>
</gene>
<evidence type="ECO:0000313" key="7">
    <source>
        <dbReference type="EMBL" id="QOY90845.1"/>
    </source>
</evidence>
<evidence type="ECO:0000256" key="1">
    <source>
        <dbReference type="ARBA" id="ARBA00001966"/>
    </source>
</evidence>
<evidence type="ECO:0000313" key="8">
    <source>
        <dbReference type="Proteomes" id="UP000593892"/>
    </source>
</evidence>
<dbReference type="KEGG" id="pfer:IRI77_13125"/>
<feature type="domain" description="Radical SAM core" evidence="6">
    <location>
        <begin position="20"/>
        <end position="240"/>
    </location>
</feature>
<evidence type="ECO:0000256" key="3">
    <source>
        <dbReference type="ARBA" id="ARBA00022723"/>
    </source>
</evidence>
<dbReference type="RefSeq" id="WP_194452502.1">
    <property type="nucleotide sequence ID" value="NZ_CP063849.1"/>
</dbReference>
<keyword evidence="2" id="KW-0949">S-adenosyl-L-methionine</keyword>
<dbReference type="InterPro" id="IPR023885">
    <property type="entry name" value="4Fe4S-binding_SPASM_dom"/>
</dbReference>
<proteinExistence type="predicted"/>
<comment type="cofactor">
    <cofactor evidence="1">
        <name>[4Fe-4S] cluster</name>
        <dbReference type="ChEBI" id="CHEBI:49883"/>
    </cofactor>
</comment>
<dbReference type="InterPro" id="IPR013785">
    <property type="entry name" value="Aldolase_TIM"/>
</dbReference>
<dbReference type="CDD" id="cd01335">
    <property type="entry name" value="Radical_SAM"/>
    <property type="match status" value="1"/>
</dbReference>
<dbReference type="Proteomes" id="UP000593892">
    <property type="component" value="Chromosome"/>
</dbReference>